<dbReference type="Proteomes" id="UP000823775">
    <property type="component" value="Unassembled WGS sequence"/>
</dbReference>
<accession>A0ABS8USD5</accession>
<evidence type="ECO:0000313" key="1">
    <source>
        <dbReference type="EMBL" id="MCD9561535.1"/>
    </source>
</evidence>
<sequence>MKCRKINIKRPDSDRFKQIHPKPDKIAKKRRRSGGFQKMESVGGVGFVWNLFGGPFASSRQVDGGGALEKGREKRGCGRDLEMVVHRSKRKEKEGGRLGCAAV</sequence>
<keyword evidence="2" id="KW-1185">Reference proteome</keyword>
<gene>
    <name evidence="1" type="ORF">HAX54_020701</name>
</gene>
<name>A0ABS8USD5_DATST</name>
<dbReference type="EMBL" id="JACEIK010002495">
    <property type="protein sequence ID" value="MCD9561535.1"/>
    <property type="molecule type" value="Genomic_DNA"/>
</dbReference>
<comment type="caution">
    <text evidence="1">The sequence shown here is derived from an EMBL/GenBank/DDBJ whole genome shotgun (WGS) entry which is preliminary data.</text>
</comment>
<organism evidence="1 2">
    <name type="scientific">Datura stramonium</name>
    <name type="common">Jimsonweed</name>
    <name type="synonym">Common thornapple</name>
    <dbReference type="NCBI Taxonomy" id="4076"/>
    <lineage>
        <taxon>Eukaryota</taxon>
        <taxon>Viridiplantae</taxon>
        <taxon>Streptophyta</taxon>
        <taxon>Embryophyta</taxon>
        <taxon>Tracheophyta</taxon>
        <taxon>Spermatophyta</taxon>
        <taxon>Magnoliopsida</taxon>
        <taxon>eudicotyledons</taxon>
        <taxon>Gunneridae</taxon>
        <taxon>Pentapetalae</taxon>
        <taxon>asterids</taxon>
        <taxon>lamiids</taxon>
        <taxon>Solanales</taxon>
        <taxon>Solanaceae</taxon>
        <taxon>Solanoideae</taxon>
        <taxon>Datureae</taxon>
        <taxon>Datura</taxon>
    </lineage>
</organism>
<evidence type="ECO:0000313" key="2">
    <source>
        <dbReference type="Proteomes" id="UP000823775"/>
    </source>
</evidence>
<reference evidence="1 2" key="1">
    <citation type="journal article" date="2021" name="BMC Genomics">
        <title>Datura genome reveals duplications of psychoactive alkaloid biosynthetic genes and high mutation rate following tissue culture.</title>
        <authorList>
            <person name="Rajewski A."/>
            <person name="Carter-House D."/>
            <person name="Stajich J."/>
            <person name="Litt A."/>
        </authorList>
    </citation>
    <scope>NUCLEOTIDE SEQUENCE [LARGE SCALE GENOMIC DNA]</scope>
    <source>
        <strain evidence="1">AR-01</strain>
    </source>
</reference>
<protein>
    <submittedName>
        <fullName evidence="1">Uncharacterized protein</fullName>
    </submittedName>
</protein>
<proteinExistence type="predicted"/>
<feature type="non-terminal residue" evidence="1">
    <location>
        <position position="103"/>
    </location>
</feature>